<dbReference type="InterPro" id="IPR000305">
    <property type="entry name" value="GIY-YIG_endonuc"/>
</dbReference>
<dbReference type="SUPFAM" id="SSF46600">
    <property type="entry name" value="C-terminal UvrC-binding domain of UvrB"/>
    <property type="match status" value="1"/>
</dbReference>
<dbReference type="GO" id="GO:0009380">
    <property type="term" value="C:excinuclease repair complex"/>
    <property type="evidence" value="ECO:0007669"/>
    <property type="project" value="TreeGrafter"/>
</dbReference>
<feature type="domain" description="UvrC family homology region profile" evidence="8">
    <location>
        <begin position="245"/>
        <end position="367"/>
    </location>
</feature>
<evidence type="ECO:0000259" key="7">
    <source>
        <dbReference type="PROSITE" id="PS50164"/>
    </source>
</evidence>
<evidence type="ECO:0000259" key="6">
    <source>
        <dbReference type="PROSITE" id="PS50151"/>
    </source>
</evidence>
<evidence type="ECO:0000256" key="1">
    <source>
        <dbReference type="ARBA" id="ARBA00022490"/>
    </source>
</evidence>
<dbReference type="EMBL" id="LCNT01000007">
    <property type="protein sequence ID" value="KKU60794.1"/>
    <property type="molecule type" value="Genomic_DNA"/>
</dbReference>
<dbReference type="Gene3D" id="3.40.1440.10">
    <property type="entry name" value="GIY-YIG endonuclease"/>
    <property type="match status" value="1"/>
</dbReference>
<dbReference type="GO" id="GO:0009381">
    <property type="term" value="F:excinuclease ABC activity"/>
    <property type="evidence" value="ECO:0007669"/>
    <property type="project" value="InterPro"/>
</dbReference>
<organism evidence="9 10">
    <name type="scientific">Candidatus Beckwithbacteria bacterium GW2011_GWB1_47_15</name>
    <dbReference type="NCBI Taxonomy" id="1618371"/>
    <lineage>
        <taxon>Bacteria</taxon>
        <taxon>Candidatus Beckwithiibacteriota</taxon>
    </lineage>
</organism>
<keyword evidence="2" id="KW-0227">DNA damage</keyword>
<evidence type="ECO:0000259" key="8">
    <source>
        <dbReference type="PROSITE" id="PS50165"/>
    </source>
</evidence>
<dbReference type="PROSITE" id="PS50164">
    <property type="entry name" value="GIY_YIG"/>
    <property type="match status" value="1"/>
</dbReference>
<comment type="caution">
    <text evidence="9">The sequence shown here is derived from an EMBL/GenBank/DDBJ whole genome shotgun (WGS) entry which is preliminary data.</text>
</comment>
<evidence type="ECO:0000313" key="9">
    <source>
        <dbReference type="EMBL" id="KKU60794.1"/>
    </source>
</evidence>
<dbReference type="Pfam" id="PF02151">
    <property type="entry name" value="UVR"/>
    <property type="match status" value="1"/>
</dbReference>
<dbReference type="Gene3D" id="3.30.420.340">
    <property type="entry name" value="UvrC, RNAse H endonuclease domain"/>
    <property type="match status" value="1"/>
</dbReference>
<evidence type="ECO:0000256" key="3">
    <source>
        <dbReference type="ARBA" id="ARBA00022769"/>
    </source>
</evidence>
<evidence type="ECO:0000313" key="10">
    <source>
        <dbReference type="Proteomes" id="UP000033860"/>
    </source>
</evidence>
<dbReference type="Pfam" id="PF08459">
    <property type="entry name" value="UvrC_RNaseH_dom"/>
    <property type="match status" value="1"/>
</dbReference>
<keyword evidence="5" id="KW-0234">DNA repair</keyword>
<dbReference type="Proteomes" id="UP000033860">
    <property type="component" value="Unassembled WGS sequence"/>
</dbReference>
<protein>
    <submittedName>
        <fullName evidence="9">Excinuclease ABC, C subunit domain protein</fullName>
    </submittedName>
</protein>
<dbReference type="InterPro" id="IPR035901">
    <property type="entry name" value="GIY-YIG_endonuc_sf"/>
</dbReference>
<dbReference type="FunFam" id="3.40.1440.10:FF:000001">
    <property type="entry name" value="UvrABC system protein C"/>
    <property type="match status" value="1"/>
</dbReference>
<dbReference type="Pfam" id="PF01541">
    <property type="entry name" value="GIY-YIG"/>
    <property type="match status" value="1"/>
</dbReference>
<dbReference type="InterPro" id="IPR047296">
    <property type="entry name" value="GIY-YIG_UvrC_Cho"/>
</dbReference>
<reference evidence="9 10" key="1">
    <citation type="journal article" date="2015" name="Nature">
        <title>rRNA introns, odd ribosomes, and small enigmatic genomes across a large radiation of phyla.</title>
        <authorList>
            <person name="Brown C.T."/>
            <person name="Hug L.A."/>
            <person name="Thomas B.C."/>
            <person name="Sharon I."/>
            <person name="Castelle C.J."/>
            <person name="Singh A."/>
            <person name="Wilkins M.J."/>
            <person name="Williams K.H."/>
            <person name="Banfield J.F."/>
        </authorList>
    </citation>
    <scope>NUCLEOTIDE SEQUENCE [LARGE SCALE GENOMIC DNA]</scope>
</reference>
<name>A0A0G1RU03_9BACT</name>
<dbReference type="PANTHER" id="PTHR30562">
    <property type="entry name" value="UVRC/OXIDOREDUCTASE"/>
    <property type="match status" value="1"/>
</dbReference>
<dbReference type="InterPro" id="IPR036876">
    <property type="entry name" value="UVR_dom_sf"/>
</dbReference>
<dbReference type="InterPro" id="IPR001162">
    <property type="entry name" value="UvrC_RNase_H_dom"/>
</dbReference>
<feature type="domain" description="UVR" evidence="6">
    <location>
        <begin position="205"/>
        <end position="240"/>
    </location>
</feature>
<dbReference type="GO" id="GO:0006289">
    <property type="term" value="P:nucleotide-excision repair"/>
    <property type="evidence" value="ECO:0007669"/>
    <property type="project" value="InterPro"/>
</dbReference>
<gene>
    <name evidence="9" type="ORF">UX85_C0007G0081</name>
</gene>
<keyword evidence="4" id="KW-0267">Excision nuclease</keyword>
<dbReference type="AlphaFoldDB" id="A0A0G1RU03"/>
<dbReference type="PATRIC" id="fig|1618371.3.peg.996"/>
<keyword evidence="1" id="KW-0963">Cytoplasm</keyword>
<proteinExistence type="predicted"/>
<dbReference type="PROSITE" id="PS50165">
    <property type="entry name" value="UVRC"/>
    <property type="match status" value="1"/>
</dbReference>
<dbReference type="PROSITE" id="PS50151">
    <property type="entry name" value="UVR"/>
    <property type="match status" value="1"/>
</dbReference>
<keyword evidence="3" id="KW-0228">DNA excision</keyword>
<dbReference type="InterPro" id="IPR050066">
    <property type="entry name" value="UvrABC_protein_C"/>
</dbReference>
<evidence type="ECO:0000256" key="4">
    <source>
        <dbReference type="ARBA" id="ARBA00022881"/>
    </source>
</evidence>
<sequence length="436" mass="49946">MNSKITASLKATPKAPGVYWFTDRSGQVLYVGKAKNLKARLSSYRHLTAADAKTRQMLAAAQTVKWQAADSEFEALLVEAELVKLHQPRFNVLLKDDKSPLYIVITKDVYPAVLTARKNQIRNSKLEIRNCYGPYPSGYKAGQVLRFVRRIFPFCNQAQPPAKNKHACFYFHLGLCPGACCGKISPNDYQKNLVNLKLFLRGKKARVITRLKKRMRLLSASEKFEAAAKVRDQIELLENLRRLPARPELELPRLIEDTTKEKLLELRRILRRYQNLPSTYPLNRIEAYDISNISGKDATGSMVVFVKGLPQPNLYRHFKIKTLATPNDPQMLKEILSRRAKHSDWPAPDLIVIDGGKTQLKSALKVVPWSTPVIAIVKHPDRLLIPSRDHATFHQAEIGRANQALKLIQHLRNESHRFARRLHHHLRLKHLRDQIL</sequence>
<evidence type="ECO:0000256" key="5">
    <source>
        <dbReference type="ARBA" id="ARBA00023204"/>
    </source>
</evidence>
<dbReference type="CDD" id="cd10434">
    <property type="entry name" value="GIY-YIG_UvrC_Cho"/>
    <property type="match status" value="1"/>
</dbReference>
<accession>A0A0G1RU03</accession>
<dbReference type="SMART" id="SM00465">
    <property type="entry name" value="GIYc"/>
    <property type="match status" value="1"/>
</dbReference>
<feature type="domain" description="GIY-YIG" evidence="7">
    <location>
        <begin position="14"/>
        <end position="92"/>
    </location>
</feature>
<dbReference type="SUPFAM" id="SSF82771">
    <property type="entry name" value="GIY-YIG endonuclease"/>
    <property type="match status" value="1"/>
</dbReference>
<dbReference type="Gene3D" id="4.10.860.10">
    <property type="entry name" value="UVR domain"/>
    <property type="match status" value="1"/>
</dbReference>
<dbReference type="InterPro" id="IPR038476">
    <property type="entry name" value="UvrC_RNase_H_dom_sf"/>
</dbReference>
<dbReference type="InterPro" id="IPR001943">
    <property type="entry name" value="UVR_dom"/>
</dbReference>
<evidence type="ECO:0000256" key="2">
    <source>
        <dbReference type="ARBA" id="ARBA00022763"/>
    </source>
</evidence>
<dbReference type="PANTHER" id="PTHR30562:SF1">
    <property type="entry name" value="UVRABC SYSTEM PROTEIN C"/>
    <property type="match status" value="1"/>
</dbReference>